<feature type="domain" description="HTH lysR-type" evidence="5">
    <location>
        <begin position="7"/>
        <end position="64"/>
    </location>
</feature>
<keyword evidence="2" id="KW-0805">Transcription regulation</keyword>
<name>A0A318JE59_9NEIS</name>
<evidence type="ECO:0000313" key="6">
    <source>
        <dbReference type="EMBL" id="PXX46035.1"/>
    </source>
</evidence>
<dbReference type="SUPFAM" id="SSF46785">
    <property type="entry name" value="Winged helix' DNA-binding domain"/>
    <property type="match status" value="1"/>
</dbReference>
<dbReference type="CDD" id="cd08422">
    <property type="entry name" value="PBP2_CrgA_like"/>
    <property type="match status" value="1"/>
</dbReference>
<dbReference type="SUPFAM" id="SSF53850">
    <property type="entry name" value="Periplasmic binding protein-like II"/>
    <property type="match status" value="1"/>
</dbReference>
<keyword evidence="7" id="KW-1185">Reference proteome</keyword>
<accession>A0A318JE59</accession>
<dbReference type="InterPro" id="IPR058163">
    <property type="entry name" value="LysR-type_TF_proteobact-type"/>
</dbReference>
<dbReference type="InterPro" id="IPR036388">
    <property type="entry name" value="WH-like_DNA-bd_sf"/>
</dbReference>
<comment type="caution">
    <text evidence="6">The sequence shown here is derived from an EMBL/GenBank/DDBJ whole genome shotgun (WGS) entry which is preliminary data.</text>
</comment>
<dbReference type="Proteomes" id="UP000248395">
    <property type="component" value="Unassembled WGS sequence"/>
</dbReference>
<dbReference type="FunFam" id="1.10.10.10:FF:000001">
    <property type="entry name" value="LysR family transcriptional regulator"/>
    <property type="match status" value="1"/>
</dbReference>
<dbReference type="Gene3D" id="1.10.10.10">
    <property type="entry name" value="Winged helix-like DNA-binding domain superfamily/Winged helix DNA-binding domain"/>
    <property type="match status" value="1"/>
</dbReference>
<gene>
    <name evidence="6" type="ORF">DFR38_110133</name>
</gene>
<dbReference type="GO" id="GO:0003677">
    <property type="term" value="F:DNA binding"/>
    <property type="evidence" value="ECO:0007669"/>
    <property type="project" value="UniProtKB-KW"/>
</dbReference>
<sequence length="302" mass="31901">MGKYAVDRFAAMETFVCVVEAGSFSAAARRLSVGQPAVSKTVAQLEEHLGVRLLTRSTRGLSPTEAGLHFFERARLAIQEADAAELAARGAAGSLSGRLRVSAAVSFARLHVLPALPRFLAAHPALEVDVILDDRNVDLIEEGIDVSLRMGSLGDSTMTARKISQSPRLVVATPGYLAGAGRPDSPADLLSHQVIVYLQGQRNATWTFRQGSSEASVAVHGRVRVSAAEGVRAAVLADMGLAIASAWMFAPELASGAVEPVLPDWQLPPVELWAVFPNGRLASSKARAFVDFVAAELAAARA</sequence>
<proteinExistence type="inferred from homology"/>
<dbReference type="Pfam" id="PF00126">
    <property type="entry name" value="HTH_1"/>
    <property type="match status" value="1"/>
</dbReference>
<dbReference type="PRINTS" id="PR00039">
    <property type="entry name" value="HTHLYSR"/>
</dbReference>
<dbReference type="InterPro" id="IPR005119">
    <property type="entry name" value="LysR_subst-bd"/>
</dbReference>
<comment type="similarity">
    <text evidence="1">Belongs to the LysR transcriptional regulatory family.</text>
</comment>
<evidence type="ECO:0000256" key="4">
    <source>
        <dbReference type="ARBA" id="ARBA00023163"/>
    </source>
</evidence>
<evidence type="ECO:0000256" key="2">
    <source>
        <dbReference type="ARBA" id="ARBA00023015"/>
    </source>
</evidence>
<reference evidence="6 7" key="1">
    <citation type="submission" date="2018-05" db="EMBL/GenBank/DDBJ databases">
        <title>Genomic Encyclopedia of Type Strains, Phase IV (KMG-IV): sequencing the most valuable type-strain genomes for metagenomic binning, comparative biology and taxonomic classification.</title>
        <authorList>
            <person name="Goeker M."/>
        </authorList>
    </citation>
    <scope>NUCLEOTIDE SEQUENCE [LARGE SCALE GENOMIC DNA]</scope>
    <source>
        <strain evidence="6 7">DSM 25134</strain>
    </source>
</reference>
<keyword evidence="4" id="KW-0804">Transcription</keyword>
<dbReference type="GO" id="GO:0003700">
    <property type="term" value="F:DNA-binding transcription factor activity"/>
    <property type="evidence" value="ECO:0007669"/>
    <property type="project" value="InterPro"/>
</dbReference>
<dbReference type="Pfam" id="PF03466">
    <property type="entry name" value="LysR_substrate"/>
    <property type="match status" value="1"/>
</dbReference>
<dbReference type="InterPro" id="IPR036390">
    <property type="entry name" value="WH_DNA-bd_sf"/>
</dbReference>
<evidence type="ECO:0000256" key="1">
    <source>
        <dbReference type="ARBA" id="ARBA00009437"/>
    </source>
</evidence>
<keyword evidence="3 6" id="KW-0238">DNA-binding</keyword>
<dbReference type="PROSITE" id="PS50931">
    <property type="entry name" value="HTH_LYSR"/>
    <property type="match status" value="1"/>
</dbReference>
<organism evidence="6 7">
    <name type="scientific">Aquitalea magnusonii</name>
    <dbReference type="NCBI Taxonomy" id="332411"/>
    <lineage>
        <taxon>Bacteria</taxon>
        <taxon>Pseudomonadati</taxon>
        <taxon>Pseudomonadota</taxon>
        <taxon>Betaproteobacteria</taxon>
        <taxon>Neisseriales</taxon>
        <taxon>Chromobacteriaceae</taxon>
        <taxon>Aquitalea</taxon>
    </lineage>
</organism>
<dbReference type="Gene3D" id="3.40.190.290">
    <property type="match status" value="1"/>
</dbReference>
<evidence type="ECO:0000259" key="5">
    <source>
        <dbReference type="PROSITE" id="PS50931"/>
    </source>
</evidence>
<evidence type="ECO:0000256" key="3">
    <source>
        <dbReference type="ARBA" id="ARBA00023125"/>
    </source>
</evidence>
<dbReference type="EMBL" id="QJKC01000010">
    <property type="protein sequence ID" value="PXX46035.1"/>
    <property type="molecule type" value="Genomic_DNA"/>
</dbReference>
<dbReference type="AlphaFoldDB" id="A0A318JE59"/>
<dbReference type="PANTHER" id="PTHR30537">
    <property type="entry name" value="HTH-TYPE TRANSCRIPTIONAL REGULATOR"/>
    <property type="match status" value="1"/>
</dbReference>
<dbReference type="InterPro" id="IPR000847">
    <property type="entry name" value="LysR_HTH_N"/>
</dbReference>
<evidence type="ECO:0000313" key="7">
    <source>
        <dbReference type="Proteomes" id="UP000248395"/>
    </source>
</evidence>
<dbReference type="PANTHER" id="PTHR30537:SF5">
    <property type="entry name" value="HTH-TYPE TRANSCRIPTIONAL ACTIVATOR TTDR-RELATED"/>
    <property type="match status" value="1"/>
</dbReference>
<protein>
    <submittedName>
        <fullName evidence="6">DNA-binding transcriptional LysR family regulator</fullName>
    </submittedName>
</protein>